<dbReference type="InterPro" id="IPR036100">
    <property type="entry name" value="QueA_sf"/>
</dbReference>
<keyword evidence="2 6" id="KW-0808">Transferase</keyword>
<dbReference type="RefSeq" id="WP_090791055.1">
    <property type="nucleotide sequence ID" value="NZ_BOND01000030.1"/>
</dbReference>
<evidence type="ECO:0000256" key="2">
    <source>
        <dbReference type="ARBA" id="ARBA00022679"/>
    </source>
</evidence>
<gene>
    <name evidence="6" type="ORF">SAMN05421684_0507</name>
</gene>
<evidence type="ECO:0000313" key="6">
    <source>
        <dbReference type="EMBL" id="SDY58885.1"/>
    </source>
</evidence>
<evidence type="ECO:0000256" key="1">
    <source>
        <dbReference type="ARBA" id="ARBA00022490"/>
    </source>
</evidence>
<dbReference type="InterPro" id="IPR042118">
    <property type="entry name" value="QueA_dom1"/>
</dbReference>
<feature type="region of interest" description="Disordered" evidence="5">
    <location>
        <begin position="1"/>
        <end position="29"/>
    </location>
</feature>
<dbReference type="InterPro" id="IPR003699">
    <property type="entry name" value="QueA"/>
</dbReference>
<proteinExistence type="predicted"/>
<keyword evidence="3" id="KW-0949">S-adenosyl-L-methionine</keyword>
<keyword evidence="1" id="KW-0963">Cytoplasm</keyword>
<feature type="compositionally biased region" description="Basic and acidic residues" evidence="5">
    <location>
        <begin position="16"/>
        <end position="29"/>
    </location>
</feature>
<dbReference type="Proteomes" id="UP000199632">
    <property type="component" value="Unassembled WGS sequence"/>
</dbReference>
<keyword evidence="4" id="KW-0671">Queuosine biosynthesis</keyword>
<sequence>MTATGSPIDFVLPDELSAHEPPEARGVPRDGVRMLVSTPYAQSHRIFRELPDVLCPGDVLVVNTSATVPAAVPTLGGPAVHFSTANPDGTWLVEPRGPLASTAAAGQRLDLRGGGSVTLLSPYSRGRLWVASLSFGDVHAYLRSHGSPIRYDYVPKAWPLSAYQTVFATQPGSAEMPSAGRPFTDRVVTRLVAAGVQVVPIVLHTGVASAEAHERPYPEWFSVPATTARVLAGARRVIAVGTTVVRALETTGGAAGSGWTDLVVTPERGVRVVDGLLTGFHEPRASHLDLLAAVAGPDLVARSYREALAAGYRWHEFGDVNLLLSERASAAV</sequence>
<dbReference type="STRING" id="137265.SAMN05421684_0507"/>
<dbReference type="Pfam" id="PF02547">
    <property type="entry name" value="Queuosine_synth"/>
    <property type="match status" value="1"/>
</dbReference>
<accession>A0A1H3L4R3</accession>
<dbReference type="PANTHER" id="PTHR30307">
    <property type="entry name" value="S-ADENOSYLMETHIONINE:TRNA RIBOSYLTRANSFERASE-ISOMERASE"/>
    <property type="match status" value="1"/>
</dbReference>
<evidence type="ECO:0000256" key="4">
    <source>
        <dbReference type="ARBA" id="ARBA00022785"/>
    </source>
</evidence>
<evidence type="ECO:0000256" key="5">
    <source>
        <dbReference type="SAM" id="MobiDB-lite"/>
    </source>
</evidence>
<organism evidence="6 7">
    <name type="scientific">Asanoa ishikariensis</name>
    <dbReference type="NCBI Taxonomy" id="137265"/>
    <lineage>
        <taxon>Bacteria</taxon>
        <taxon>Bacillati</taxon>
        <taxon>Actinomycetota</taxon>
        <taxon>Actinomycetes</taxon>
        <taxon>Micromonosporales</taxon>
        <taxon>Micromonosporaceae</taxon>
        <taxon>Asanoa</taxon>
    </lineage>
</organism>
<evidence type="ECO:0000313" key="7">
    <source>
        <dbReference type="Proteomes" id="UP000199632"/>
    </source>
</evidence>
<dbReference type="SUPFAM" id="SSF111337">
    <property type="entry name" value="QueA-like"/>
    <property type="match status" value="1"/>
</dbReference>
<evidence type="ECO:0000256" key="3">
    <source>
        <dbReference type="ARBA" id="ARBA00022691"/>
    </source>
</evidence>
<reference evidence="7" key="1">
    <citation type="submission" date="2016-10" db="EMBL/GenBank/DDBJ databases">
        <authorList>
            <person name="Varghese N."/>
            <person name="Submissions S."/>
        </authorList>
    </citation>
    <scope>NUCLEOTIDE SEQUENCE [LARGE SCALE GENOMIC DNA]</scope>
    <source>
        <strain evidence="7">DSM 44718</strain>
    </source>
</reference>
<dbReference type="GO" id="GO:0008616">
    <property type="term" value="P:tRNA queuosine(34) biosynthetic process"/>
    <property type="evidence" value="ECO:0007669"/>
    <property type="project" value="UniProtKB-KW"/>
</dbReference>
<keyword evidence="7" id="KW-1185">Reference proteome</keyword>
<dbReference type="Gene3D" id="3.40.1780.10">
    <property type="entry name" value="QueA-like"/>
    <property type="match status" value="2"/>
</dbReference>
<dbReference type="AlphaFoldDB" id="A0A1H3L4R3"/>
<protein>
    <submittedName>
        <fullName evidence="6">S-adenosylmethionine--tRNA ribosyltransferase-isomerase</fullName>
    </submittedName>
</protein>
<dbReference type="GO" id="GO:0051075">
    <property type="term" value="F:S-adenosylmethionine:tRNA ribosyltransferase-isomerase activity"/>
    <property type="evidence" value="ECO:0007669"/>
    <property type="project" value="TreeGrafter"/>
</dbReference>
<name>A0A1H3L4R3_9ACTN</name>
<dbReference type="EMBL" id="FNQB01000001">
    <property type="protein sequence ID" value="SDY58885.1"/>
    <property type="molecule type" value="Genomic_DNA"/>
</dbReference>
<keyword evidence="6" id="KW-0413">Isomerase</keyword>
<dbReference type="PANTHER" id="PTHR30307:SF0">
    <property type="entry name" value="S-ADENOSYLMETHIONINE:TRNA RIBOSYLTRANSFERASE-ISOMERASE"/>
    <property type="match status" value="1"/>
</dbReference>
<dbReference type="OrthoDB" id="9783887at2"/>